<organism evidence="2 3">
    <name type="scientific">Actinophytocola oryzae</name>
    <dbReference type="NCBI Taxonomy" id="502181"/>
    <lineage>
        <taxon>Bacteria</taxon>
        <taxon>Bacillati</taxon>
        <taxon>Actinomycetota</taxon>
        <taxon>Actinomycetes</taxon>
        <taxon>Pseudonocardiales</taxon>
        <taxon>Pseudonocardiaceae</taxon>
    </lineage>
</organism>
<keyword evidence="1" id="KW-1133">Transmembrane helix</keyword>
<dbReference type="Pfam" id="PF19545">
    <property type="entry name" value="DUF6069"/>
    <property type="match status" value="1"/>
</dbReference>
<keyword evidence="1" id="KW-0812">Transmembrane</keyword>
<evidence type="ECO:0000313" key="3">
    <source>
        <dbReference type="Proteomes" id="UP000294927"/>
    </source>
</evidence>
<protein>
    <submittedName>
        <fullName evidence="2">Putative secreted protein with PEP-CTERM sorting signal</fullName>
    </submittedName>
</protein>
<accession>A0A4R7VH65</accession>
<dbReference type="AlphaFoldDB" id="A0A4R7VH65"/>
<keyword evidence="3" id="KW-1185">Reference proteome</keyword>
<dbReference type="InterPro" id="IPR045713">
    <property type="entry name" value="DUF6069"/>
</dbReference>
<dbReference type="InterPro" id="IPR014743">
    <property type="entry name" value="Cl-channel_core"/>
</dbReference>
<dbReference type="RefSeq" id="WP_133904720.1">
    <property type="nucleotide sequence ID" value="NZ_SOCP01000008.1"/>
</dbReference>
<sequence>MEIVAAVGIAAVAAVVVNLGIGSLARQITSVGDFGPLNPAAFLPLTLLGVVAGAAGWAAVRRNAKRPASLLRRLVPSVVLASFVPDIALYFVASVGVTPILVLMVMHLAVAVISVPVFSLVLPVVDEAATVEPVALAGSR</sequence>
<feature type="transmembrane region" description="Helical" evidence="1">
    <location>
        <begin position="72"/>
        <end position="93"/>
    </location>
</feature>
<dbReference type="SUPFAM" id="SSF81340">
    <property type="entry name" value="Clc chloride channel"/>
    <property type="match status" value="1"/>
</dbReference>
<feature type="transmembrane region" description="Helical" evidence="1">
    <location>
        <begin position="41"/>
        <end position="60"/>
    </location>
</feature>
<gene>
    <name evidence="2" type="ORF">CLV71_10822</name>
</gene>
<dbReference type="Proteomes" id="UP000294927">
    <property type="component" value="Unassembled WGS sequence"/>
</dbReference>
<dbReference type="EMBL" id="SOCP01000008">
    <property type="protein sequence ID" value="TDV48662.1"/>
    <property type="molecule type" value="Genomic_DNA"/>
</dbReference>
<name>A0A4R7VH65_9PSEU</name>
<evidence type="ECO:0000256" key="1">
    <source>
        <dbReference type="SAM" id="Phobius"/>
    </source>
</evidence>
<comment type="caution">
    <text evidence="2">The sequence shown here is derived from an EMBL/GenBank/DDBJ whole genome shotgun (WGS) entry which is preliminary data.</text>
</comment>
<evidence type="ECO:0000313" key="2">
    <source>
        <dbReference type="EMBL" id="TDV48662.1"/>
    </source>
</evidence>
<keyword evidence="1" id="KW-0472">Membrane</keyword>
<reference evidence="2 3" key="1">
    <citation type="submission" date="2019-03" db="EMBL/GenBank/DDBJ databases">
        <title>Genomic Encyclopedia of Archaeal and Bacterial Type Strains, Phase II (KMG-II): from individual species to whole genera.</title>
        <authorList>
            <person name="Goeker M."/>
        </authorList>
    </citation>
    <scope>NUCLEOTIDE SEQUENCE [LARGE SCALE GENOMIC DNA]</scope>
    <source>
        <strain evidence="2 3">DSM 45499</strain>
    </source>
</reference>
<feature type="transmembrane region" description="Helical" evidence="1">
    <location>
        <begin position="99"/>
        <end position="122"/>
    </location>
</feature>
<proteinExistence type="predicted"/>